<dbReference type="Proteomes" id="UP000600365">
    <property type="component" value="Unassembled WGS sequence"/>
</dbReference>
<dbReference type="AlphaFoldDB" id="A0A918DAY4"/>
<comment type="caution">
    <text evidence="1">The sequence shown here is derived from an EMBL/GenBank/DDBJ whole genome shotgun (WGS) entry which is preliminary data.</text>
</comment>
<reference evidence="1 2" key="1">
    <citation type="journal article" date="2014" name="Int. J. Syst. Evol. Microbiol.">
        <title>Complete genome sequence of Corynebacterium casei LMG S-19264T (=DSM 44701T), isolated from a smear-ripened cheese.</title>
        <authorList>
            <consortium name="US DOE Joint Genome Institute (JGI-PGF)"/>
            <person name="Walter F."/>
            <person name="Albersmeier A."/>
            <person name="Kalinowski J."/>
            <person name="Ruckert C."/>
        </authorList>
    </citation>
    <scope>NUCLEOTIDE SEQUENCE [LARGE SCALE GENOMIC DNA]</scope>
    <source>
        <strain evidence="1 2">CGMCC 4.7111</strain>
    </source>
</reference>
<accession>A0A918DAY4</accession>
<dbReference type="RefSeq" id="WP_189192222.1">
    <property type="nucleotide sequence ID" value="NZ_BMMM01000029.1"/>
</dbReference>
<evidence type="ECO:0000313" key="1">
    <source>
        <dbReference type="EMBL" id="GGN93969.1"/>
    </source>
</evidence>
<gene>
    <name evidence="1" type="ORF">GCM10011579_093000</name>
</gene>
<proteinExistence type="predicted"/>
<dbReference type="EMBL" id="BMMM01000029">
    <property type="protein sequence ID" value="GGN93969.1"/>
    <property type="molecule type" value="Genomic_DNA"/>
</dbReference>
<keyword evidence="2" id="KW-1185">Reference proteome</keyword>
<evidence type="ECO:0000313" key="2">
    <source>
        <dbReference type="Proteomes" id="UP000600365"/>
    </source>
</evidence>
<name>A0A918DAY4_9ACTN</name>
<protein>
    <submittedName>
        <fullName evidence="1">Uncharacterized protein</fullName>
    </submittedName>
</protein>
<organism evidence="1 2">
    <name type="scientific">Streptomyces albiflavescens</name>
    <dbReference type="NCBI Taxonomy" id="1623582"/>
    <lineage>
        <taxon>Bacteria</taxon>
        <taxon>Bacillati</taxon>
        <taxon>Actinomycetota</taxon>
        <taxon>Actinomycetes</taxon>
        <taxon>Kitasatosporales</taxon>
        <taxon>Streptomycetaceae</taxon>
        <taxon>Streptomyces</taxon>
    </lineage>
</organism>
<sequence>MLMILDYPGRRPEAPVTALGFDGMVTLLTDPLPVEGTGPAYAARLDDSPDPILAYCAASAIAVHLARRSASPRPLVLFDPMPTTNDDVARAYAGAVAQVPGSCGPPVPIEELPAEPEPFLKAVHEDLTRRAEAALRAQGLGDGVIDEPVAHFARQHVSYLAYLLAARGALPKEPVGPMLQVLSRDHPDHRGWLPEGELTTVRVDSDRAGLTAHESARAGVLSFLTATTRRQHA</sequence>